<gene>
    <name evidence="3" type="ORF">H1R19_20815</name>
</gene>
<keyword evidence="3" id="KW-0413">Isomerase</keyword>
<name>A0A7D7LXL8_9ACTN</name>
<evidence type="ECO:0000313" key="3">
    <source>
        <dbReference type="EMBL" id="QMT01254.1"/>
    </source>
</evidence>
<sequence length="254" mass="26732">MTVDASTETDRPPLVRADHDGPVTTVTLANPDLANALTYGAMKQFIDALRSAHTQGSLLLVVRAEGDDFCIGRDQKEKVPGVTKAQSLGLILEANTALRDFPGVSVCVIRGRAFGFGSGVAVQSDLTIAADTATLGFDEVRHGLAPLVVAEYLPELIGPRAASDLVYTGREVSAREALSIGLVSRVVAEAELDAEAQRLVDGLVNTEPGALRLLKSYSTRLRAGAITNPRSSAVAELDAWLTAGRPEYPSPPSG</sequence>
<organism evidence="3 4">
    <name type="scientific">Gordonia jinghuaiqii</name>
    <dbReference type="NCBI Taxonomy" id="2758710"/>
    <lineage>
        <taxon>Bacteria</taxon>
        <taxon>Bacillati</taxon>
        <taxon>Actinomycetota</taxon>
        <taxon>Actinomycetes</taxon>
        <taxon>Mycobacteriales</taxon>
        <taxon>Gordoniaceae</taxon>
        <taxon>Gordonia</taxon>
    </lineage>
</organism>
<comment type="similarity">
    <text evidence="1">Belongs to the enoyl-CoA hydratase/isomerase family.</text>
</comment>
<dbReference type="RefSeq" id="WP_219850051.1">
    <property type="nucleotide sequence ID" value="NZ_CP059491.1"/>
</dbReference>
<dbReference type="CDD" id="cd06558">
    <property type="entry name" value="crotonase-like"/>
    <property type="match status" value="1"/>
</dbReference>
<dbReference type="SUPFAM" id="SSF52096">
    <property type="entry name" value="ClpP/crotonase"/>
    <property type="match status" value="1"/>
</dbReference>
<evidence type="ECO:0000313" key="4">
    <source>
        <dbReference type="Proteomes" id="UP000515663"/>
    </source>
</evidence>
<evidence type="ECO:0000256" key="1">
    <source>
        <dbReference type="ARBA" id="ARBA00005254"/>
    </source>
</evidence>
<dbReference type="Pfam" id="PF00378">
    <property type="entry name" value="ECH_1"/>
    <property type="match status" value="1"/>
</dbReference>
<dbReference type="EMBL" id="CP059491">
    <property type="protein sequence ID" value="QMT01254.1"/>
    <property type="molecule type" value="Genomic_DNA"/>
</dbReference>
<feature type="compositionally biased region" description="Basic and acidic residues" evidence="2">
    <location>
        <begin position="8"/>
        <end position="21"/>
    </location>
</feature>
<dbReference type="GO" id="GO:0016853">
    <property type="term" value="F:isomerase activity"/>
    <property type="evidence" value="ECO:0007669"/>
    <property type="project" value="UniProtKB-KW"/>
</dbReference>
<protein>
    <submittedName>
        <fullName evidence="3">Enoyl-CoA hydratase/isomerase family protein</fullName>
    </submittedName>
</protein>
<evidence type="ECO:0000256" key="2">
    <source>
        <dbReference type="SAM" id="MobiDB-lite"/>
    </source>
</evidence>
<accession>A0A7D7LXL8</accession>
<proteinExistence type="inferred from homology"/>
<reference evidence="4" key="1">
    <citation type="submission" date="2020-07" db="EMBL/GenBank/DDBJ databases">
        <title>novel species isolated from the respiratory tract of Marmot.</title>
        <authorList>
            <person name="Zhang G."/>
        </authorList>
    </citation>
    <scope>NUCLEOTIDE SEQUENCE [LARGE SCALE GENOMIC DNA]</scope>
    <source>
        <strain evidence="4">686</strain>
    </source>
</reference>
<dbReference type="KEGG" id="gji:H1R19_20815"/>
<feature type="region of interest" description="Disordered" evidence="2">
    <location>
        <begin position="1"/>
        <end position="21"/>
    </location>
</feature>
<dbReference type="AlphaFoldDB" id="A0A7D7LXL8"/>
<dbReference type="PANTHER" id="PTHR42964:SF1">
    <property type="entry name" value="POLYKETIDE BIOSYNTHESIS ENOYL-COA HYDRATASE PKSH-RELATED"/>
    <property type="match status" value="1"/>
</dbReference>
<dbReference type="PANTHER" id="PTHR42964">
    <property type="entry name" value="ENOYL-COA HYDRATASE"/>
    <property type="match status" value="1"/>
</dbReference>
<keyword evidence="4" id="KW-1185">Reference proteome</keyword>
<dbReference type="Gene3D" id="3.90.226.10">
    <property type="entry name" value="2-enoyl-CoA Hydratase, Chain A, domain 1"/>
    <property type="match status" value="1"/>
</dbReference>
<dbReference type="InterPro" id="IPR001753">
    <property type="entry name" value="Enoyl-CoA_hydra/iso"/>
</dbReference>
<dbReference type="InterPro" id="IPR029045">
    <property type="entry name" value="ClpP/crotonase-like_dom_sf"/>
</dbReference>
<dbReference type="InterPro" id="IPR051683">
    <property type="entry name" value="Enoyl-CoA_Hydratase/Isomerase"/>
</dbReference>
<dbReference type="Proteomes" id="UP000515663">
    <property type="component" value="Chromosome"/>
</dbReference>